<evidence type="ECO:0000313" key="1">
    <source>
        <dbReference type="EMBL" id="EGJ37442.1"/>
    </source>
</evidence>
<protein>
    <submittedName>
        <fullName evidence="1">Uncharacterized protein</fullName>
    </submittedName>
</protein>
<dbReference type="AlphaFoldDB" id="F3USL3"/>
<sequence>MKLICRYLLDAEAAFANSLSKEWEDFLKDVYDKIIRRKFSNGNIYFRPEITRIQKFKLKKLKPASNPIFLDGVSGKDLNIVI</sequence>
<name>F3USL3_STRSA</name>
<dbReference type="HOGENOM" id="CLU_2556935_0_0_9"/>
<organism evidence="1 2">
    <name type="scientific">Streptococcus sanguinis SK355</name>
    <dbReference type="NCBI Taxonomy" id="888816"/>
    <lineage>
        <taxon>Bacteria</taxon>
        <taxon>Bacillati</taxon>
        <taxon>Bacillota</taxon>
        <taxon>Bacilli</taxon>
        <taxon>Lactobacillales</taxon>
        <taxon>Streptococcaceae</taxon>
        <taxon>Streptococcus</taxon>
    </lineage>
</organism>
<dbReference type="Proteomes" id="UP000005589">
    <property type="component" value="Unassembled WGS sequence"/>
</dbReference>
<accession>F3USL3</accession>
<dbReference type="eggNOG" id="ENOG5030CSE">
    <property type="taxonomic scope" value="Bacteria"/>
</dbReference>
<dbReference type="EMBL" id="AFFN01000028">
    <property type="protein sequence ID" value="EGJ37442.1"/>
    <property type="molecule type" value="Genomic_DNA"/>
</dbReference>
<proteinExistence type="predicted"/>
<dbReference type="STRING" id="888816.HMPREF9389_1821"/>
<evidence type="ECO:0000313" key="2">
    <source>
        <dbReference type="Proteomes" id="UP000005589"/>
    </source>
</evidence>
<reference evidence="1 2" key="1">
    <citation type="submission" date="2011-03" db="EMBL/GenBank/DDBJ databases">
        <authorList>
            <person name="Muzny D."/>
            <person name="Qin X."/>
            <person name="Deng J."/>
            <person name="Jiang H."/>
            <person name="Liu Y."/>
            <person name="Qu J."/>
            <person name="Song X.-Z."/>
            <person name="Zhang L."/>
            <person name="Thornton R."/>
            <person name="Coyle M."/>
            <person name="Francisco L."/>
            <person name="Jackson L."/>
            <person name="Javaid M."/>
            <person name="Korchina V."/>
            <person name="Kovar C."/>
            <person name="Mata R."/>
            <person name="Mathew T."/>
            <person name="Ngo R."/>
            <person name="Nguyen L."/>
            <person name="Nguyen N."/>
            <person name="Okwuonu G."/>
            <person name="Ongeri F."/>
            <person name="Pham C."/>
            <person name="Simmons D."/>
            <person name="Wilczek-Boney K."/>
            <person name="Hale W."/>
            <person name="Jakkamsetti A."/>
            <person name="Pham P."/>
            <person name="Ruth R."/>
            <person name="San Lucas F."/>
            <person name="Warren J."/>
            <person name="Zhang J."/>
            <person name="Zhao Z."/>
            <person name="Zhou C."/>
            <person name="Zhu D."/>
            <person name="Lee S."/>
            <person name="Bess C."/>
            <person name="Blankenburg K."/>
            <person name="Forbes L."/>
            <person name="Fu Q."/>
            <person name="Gubbala S."/>
            <person name="Hirani K."/>
            <person name="Jayaseelan J.C."/>
            <person name="Lara F."/>
            <person name="Munidasa M."/>
            <person name="Palculict T."/>
            <person name="Patil S."/>
            <person name="Pu L.-L."/>
            <person name="Saada N."/>
            <person name="Tang L."/>
            <person name="Weissenberger G."/>
            <person name="Zhu Y."/>
            <person name="Hemphill L."/>
            <person name="Shang Y."/>
            <person name="Youmans B."/>
            <person name="Ayvaz T."/>
            <person name="Ross M."/>
            <person name="Santibanez J."/>
            <person name="Aqrawi P."/>
            <person name="Gross S."/>
            <person name="Joshi V."/>
            <person name="Fowler G."/>
            <person name="Nazareth L."/>
            <person name="Reid J."/>
            <person name="Worley K."/>
            <person name="Petrosino J."/>
            <person name="Highlander S."/>
            <person name="Gibbs R."/>
        </authorList>
    </citation>
    <scope>NUCLEOTIDE SEQUENCE [LARGE SCALE GENOMIC DNA]</scope>
    <source>
        <strain evidence="1 2">SK355</strain>
    </source>
</reference>
<gene>
    <name evidence="1" type="ORF">HMPREF9389_1821</name>
</gene>
<comment type="caution">
    <text evidence="1">The sequence shown here is derived from an EMBL/GenBank/DDBJ whole genome shotgun (WGS) entry which is preliminary data.</text>
</comment>